<accession>A0A4V2K053</accession>
<gene>
    <name evidence="1" type="ORF">BD311DRAFT_377394</name>
</gene>
<dbReference type="AlphaFoldDB" id="A0A4V2K053"/>
<dbReference type="Proteomes" id="UP000292957">
    <property type="component" value="Unassembled WGS sequence"/>
</dbReference>
<organism evidence="1">
    <name type="scientific">Dichomitus squalens</name>
    <dbReference type="NCBI Taxonomy" id="114155"/>
    <lineage>
        <taxon>Eukaryota</taxon>
        <taxon>Fungi</taxon>
        <taxon>Dikarya</taxon>
        <taxon>Basidiomycota</taxon>
        <taxon>Agaricomycotina</taxon>
        <taxon>Agaricomycetes</taxon>
        <taxon>Polyporales</taxon>
        <taxon>Polyporaceae</taxon>
        <taxon>Dichomitus</taxon>
    </lineage>
</organism>
<proteinExistence type="predicted"/>
<sequence length="93" mass="10379">MIQVRLNLQQLQSRRKISRIICFNANCNIAWRTPIHPSSPSSRTCSPYLSRKGHEAHSGHVVPSLLSCMGLTHRKTSGAYPAPCSLGRCHAWL</sequence>
<evidence type="ECO:0000313" key="1">
    <source>
        <dbReference type="EMBL" id="TBU27533.1"/>
    </source>
</evidence>
<dbReference type="EMBL" id="ML143431">
    <property type="protein sequence ID" value="TBU27533.1"/>
    <property type="molecule type" value="Genomic_DNA"/>
</dbReference>
<reference evidence="1" key="1">
    <citation type="submission" date="2019-01" db="EMBL/GenBank/DDBJ databases">
        <title>Draft genome sequences of three monokaryotic isolates of the white-rot basidiomycete fungus Dichomitus squalens.</title>
        <authorList>
            <consortium name="DOE Joint Genome Institute"/>
            <person name="Lopez S.C."/>
            <person name="Andreopoulos B."/>
            <person name="Pangilinan J."/>
            <person name="Lipzen A."/>
            <person name="Riley R."/>
            <person name="Ahrendt S."/>
            <person name="Ng V."/>
            <person name="Barry K."/>
            <person name="Daum C."/>
            <person name="Grigoriev I.V."/>
            <person name="Hilden K.S."/>
            <person name="Makela M.R."/>
            <person name="de Vries R.P."/>
        </authorList>
    </citation>
    <scope>NUCLEOTIDE SEQUENCE [LARGE SCALE GENOMIC DNA]</scope>
    <source>
        <strain evidence="1">OM18370.1</strain>
    </source>
</reference>
<protein>
    <submittedName>
        <fullName evidence="1">Uncharacterized protein</fullName>
    </submittedName>
</protein>
<name>A0A4V2K053_9APHY</name>